<sequence length="384" mass="42583">MTRQSPFVIVLSGADRAVLEARARTYTAPFAEVVRAKIVLLAADGESNSAIAARLDVHVGVVSRWRQRFTEAGLDGLADRSRSGRPRSFPAPVVAEVKAMACEPPEARDVPLSRWSSAELAAQAVAEGLTVSVSASTVRRWLHDDAIKPWQHRSWIFPRDPDFAAKAARVLDLYARIWHGVELGDDEYVISADEKSQLQALRRRHPELPPGPGRTRRVEFEYRRGGTLAYFGAYDVHRAQLLGTIAPTTGIAPFGQLVEKVMTTEPYASAARVFWIVDNGSSHNGARSVERMRAAWPTACLVHLPVHASWLNQIEIVFSIIGRKVLRPADFADLDALAERLTAFEPRFNATATPFDWRFGRRELADLLRRIDAHRPADTSALAA</sequence>
<organism evidence="2 3">
    <name type="scientific">Blastococcus mobilis</name>
    <dbReference type="NCBI Taxonomy" id="1938746"/>
    <lineage>
        <taxon>Bacteria</taxon>
        <taxon>Bacillati</taxon>
        <taxon>Actinomycetota</taxon>
        <taxon>Actinomycetes</taxon>
        <taxon>Geodermatophilales</taxon>
        <taxon>Geodermatophilaceae</taxon>
        <taxon>Blastococcus</taxon>
    </lineage>
</organism>
<dbReference type="SUPFAM" id="SSF46689">
    <property type="entry name" value="Homeodomain-like"/>
    <property type="match status" value="1"/>
</dbReference>
<dbReference type="OrthoDB" id="2375382at2"/>
<dbReference type="Proteomes" id="UP000198403">
    <property type="component" value="Unassembled WGS sequence"/>
</dbReference>
<evidence type="ECO:0000259" key="1">
    <source>
        <dbReference type="Pfam" id="PF13358"/>
    </source>
</evidence>
<dbReference type="Gene3D" id="1.10.10.10">
    <property type="entry name" value="Winged helix-like DNA-binding domain superfamily/Winged helix DNA-binding domain"/>
    <property type="match status" value="1"/>
</dbReference>
<dbReference type="InterPro" id="IPR047655">
    <property type="entry name" value="Transpos_IS630-like"/>
</dbReference>
<feature type="domain" description="Tc1-like transposase DDE" evidence="1">
    <location>
        <begin position="204"/>
        <end position="337"/>
    </location>
</feature>
<accession>A0A238YY40</accession>
<proteinExistence type="predicted"/>
<protein>
    <submittedName>
        <fullName evidence="2">Transposase</fullName>
    </submittedName>
</protein>
<evidence type="ECO:0000313" key="2">
    <source>
        <dbReference type="EMBL" id="SNR75912.1"/>
    </source>
</evidence>
<keyword evidence="3" id="KW-1185">Reference proteome</keyword>
<dbReference type="InterPro" id="IPR009057">
    <property type="entry name" value="Homeodomain-like_sf"/>
</dbReference>
<dbReference type="InterPro" id="IPR036388">
    <property type="entry name" value="WH-like_DNA-bd_sf"/>
</dbReference>
<dbReference type="EMBL" id="FZNO01000023">
    <property type="protein sequence ID" value="SNR75912.1"/>
    <property type="molecule type" value="Genomic_DNA"/>
</dbReference>
<dbReference type="Pfam" id="PF13565">
    <property type="entry name" value="HTH_32"/>
    <property type="match status" value="1"/>
</dbReference>
<reference evidence="2 3" key="1">
    <citation type="submission" date="2017-06" db="EMBL/GenBank/DDBJ databases">
        <authorList>
            <person name="Kim H.J."/>
            <person name="Triplett B.A."/>
        </authorList>
    </citation>
    <scope>NUCLEOTIDE SEQUENCE [LARGE SCALE GENOMIC DNA]</scope>
    <source>
        <strain evidence="2 3">DSM 44272</strain>
    </source>
</reference>
<dbReference type="NCBIfam" id="NF033545">
    <property type="entry name" value="transpos_IS630"/>
    <property type="match status" value="1"/>
</dbReference>
<evidence type="ECO:0000313" key="3">
    <source>
        <dbReference type="Proteomes" id="UP000198403"/>
    </source>
</evidence>
<name>A0A238YY40_9ACTN</name>
<dbReference type="RefSeq" id="WP_089338045.1">
    <property type="nucleotide sequence ID" value="NZ_FZNO01000023.1"/>
</dbReference>
<dbReference type="Pfam" id="PF13358">
    <property type="entry name" value="DDE_3"/>
    <property type="match status" value="1"/>
</dbReference>
<dbReference type="InterPro" id="IPR038717">
    <property type="entry name" value="Tc1-like_DDE_dom"/>
</dbReference>
<gene>
    <name evidence="2" type="ORF">SAMN06272737_12346</name>
</gene>
<dbReference type="AlphaFoldDB" id="A0A238YY40"/>